<feature type="transmembrane region" description="Helical" evidence="11">
    <location>
        <begin position="203"/>
        <end position="224"/>
    </location>
</feature>
<dbReference type="GO" id="GO:0070069">
    <property type="term" value="C:cytochrome complex"/>
    <property type="evidence" value="ECO:0007669"/>
    <property type="project" value="TreeGrafter"/>
</dbReference>
<feature type="transmembrane region" description="Helical" evidence="11">
    <location>
        <begin position="61"/>
        <end position="79"/>
    </location>
</feature>
<feature type="transmembrane region" description="Helical" evidence="11">
    <location>
        <begin position="335"/>
        <end position="362"/>
    </location>
</feature>
<dbReference type="GO" id="GO:0046872">
    <property type="term" value="F:metal ion binding"/>
    <property type="evidence" value="ECO:0007669"/>
    <property type="project" value="UniProtKB-KW"/>
</dbReference>
<sequence length="379" mass="40370">MLDYGTLRVIWWALLGVLLVGFAMFDGFDLGAAMLHPFVARKDIERRVVINAIGPVWEGNQVWFILGGGAIFAAWPPLYSASFSGFYLAMLLVLIGFILRPVSIVFRGKMDDPRWRAAWDWIFFVSGVLPSLLFGVAFGNVLLGVPFHFAAGLRFTYEGGLLGLLRPFPLLCGAISVSMLLMQGSAWLTGKGEGEVAARAARIGALAALTLVALFLAAGLWIAVGVDGYRIDSVVDPAGPSNPFGKQVTRGAGDWLLNYARHPLSVLAPAAGLVGGLIAAVALAAGAKRVALLASSVATAGVVTTAGFSMFPFLLPSSSHPNESLTVWDASSSQPTLGLMLAAALFFLPIVLAYTSWVYYVLRGPVTETAIERGDHSYY</sequence>
<dbReference type="GO" id="GO:0019646">
    <property type="term" value="P:aerobic electron transport chain"/>
    <property type="evidence" value="ECO:0007669"/>
    <property type="project" value="TreeGrafter"/>
</dbReference>
<dbReference type="PANTHER" id="PTHR43141">
    <property type="entry name" value="CYTOCHROME BD2 SUBUNIT II"/>
    <property type="match status" value="1"/>
</dbReference>
<name>A0AA48RAN5_9ZZZZ</name>
<evidence type="ECO:0000256" key="10">
    <source>
        <dbReference type="ARBA" id="ARBA00023136"/>
    </source>
</evidence>
<evidence type="ECO:0000256" key="9">
    <source>
        <dbReference type="ARBA" id="ARBA00023004"/>
    </source>
</evidence>
<evidence type="ECO:0000256" key="11">
    <source>
        <dbReference type="SAM" id="Phobius"/>
    </source>
</evidence>
<dbReference type="Pfam" id="PF02322">
    <property type="entry name" value="Cyt_bd_oxida_II"/>
    <property type="match status" value="1"/>
</dbReference>
<feature type="transmembrane region" description="Helical" evidence="11">
    <location>
        <begin position="163"/>
        <end position="182"/>
    </location>
</feature>
<feature type="transmembrane region" description="Helical" evidence="11">
    <location>
        <begin position="292"/>
        <end position="315"/>
    </location>
</feature>
<evidence type="ECO:0000256" key="3">
    <source>
        <dbReference type="ARBA" id="ARBA00022475"/>
    </source>
</evidence>
<keyword evidence="10 11" id="KW-0472">Membrane</keyword>
<feature type="transmembrane region" description="Helical" evidence="11">
    <location>
        <begin position="118"/>
        <end position="143"/>
    </location>
</feature>
<dbReference type="EMBL" id="OY288114">
    <property type="protein sequence ID" value="CAJ0886497.1"/>
    <property type="molecule type" value="Genomic_DNA"/>
</dbReference>
<feature type="transmembrane region" description="Helical" evidence="11">
    <location>
        <begin position="12"/>
        <end position="40"/>
    </location>
</feature>
<evidence type="ECO:0000256" key="1">
    <source>
        <dbReference type="ARBA" id="ARBA00004651"/>
    </source>
</evidence>
<comment type="subcellular location">
    <subcellularLocation>
        <location evidence="1">Cell membrane</location>
        <topology evidence="1">Multi-pass membrane protein</topology>
    </subcellularLocation>
</comment>
<evidence type="ECO:0000256" key="5">
    <source>
        <dbReference type="ARBA" id="ARBA00022692"/>
    </source>
</evidence>
<dbReference type="NCBIfam" id="TIGR00203">
    <property type="entry name" value="cydB"/>
    <property type="match status" value="1"/>
</dbReference>
<evidence type="ECO:0000256" key="2">
    <source>
        <dbReference type="ARBA" id="ARBA00022448"/>
    </source>
</evidence>
<feature type="transmembrane region" description="Helical" evidence="11">
    <location>
        <begin position="85"/>
        <end position="106"/>
    </location>
</feature>
<accession>A0AA48RAN5</accession>
<keyword evidence="3" id="KW-1003">Cell membrane</keyword>
<keyword evidence="2" id="KW-0813">Transport</keyword>
<feature type="transmembrane region" description="Helical" evidence="11">
    <location>
        <begin position="264"/>
        <end position="285"/>
    </location>
</feature>
<evidence type="ECO:0000256" key="7">
    <source>
        <dbReference type="ARBA" id="ARBA00022982"/>
    </source>
</evidence>
<dbReference type="PANTHER" id="PTHR43141:SF5">
    <property type="entry name" value="CYTOCHROME BD-I UBIQUINOL OXIDASE SUBUNIT 2"/>
    <property type="match status" value="1"/>
</dbReference>
<keyword evidence="9" id="KW-0408">Iron</keyword>
<dbReference type="AlphaFoldDB" id="A0AA48RAN5"/>
<protein>
    <submittedName>
        <fullName evidence="12">Cytochrome bd ubiquinol oxidase subunit II</fullName>
    </submittedName>
</protein>
<dbReference type="GO" id="GO:0016682">
    <property type="term" value="F:oxidoreductase activity, acting on diphenols and related substances as donors, oxygen as acceptor"/>
    <property type="evidence" value="ECO:0007669"/>
    <property type="project" value="TreeGrafter"/>
</dbReference>
<evidence type="ECO:0000256" key="8">
    <source>
        <dbReference type="ARBA" id="ARBA00022989"/>
    </source>
</evidence>
<keyword evidence="7" id="KW-0249">Electron transport</keyword>
<evidence type="ECO:0000256" key="4">
    <source>
        <dbReference type="ARBA" id="ARBA00022617"/>
    </source>
</evidence>
<keyword evidence="6" id="KW-0479">Metal-binding</keyword>
<reference evidence="12" key="1">
    <citation type="submission" date="2023-07" db="EMBL/GenBank/DDBJ databases">
        <authorList>
            <person name="Pelsma A.J. K."/>
        </authorList>
    </citation>
    <scope>NUCLEOTIDE SEQUENCE</scope>
</reference>
<keyword evidence="5 11" id="KW-0812">Transmembrane</keyword>
<keyword evidence="8 11" id="KW-1133">Transmembrane helix</keyword>
<dbReference type="GO" id="GO:0005886">
    <property type="term" value="C:plasma membrane"/>
    <property type="evidence" value="ECO:0007669"/>
    <property type="project" value="UniProtKB-SubCell"/>
</dbReference>
<dbReference type="GO" id="GO:0009055">
    <property type="term" value="F:electron transfer activity"/>
    <property type="evidence" value="ECO:0007669"/>
    <property type="project" value="TreeGrafter"/>
</dbReference>
<evidence type="ECO:0000313" key="12">
    <source>
        <dbReference type="EMBL" id="CAJ0886497.1"/>
    </source>
</evidence>
<dbReference type="PIRSF" id="PIRSF000267">
    <property type="entry name" value="Cyt_oxidse_sub2"/>
    <property type="match status" value="1"/>
</dbReference>
<dbReference type="InterPro" id="IPR003317">
    <property type="entry name" value="Cyt-d_oxidase_su2"/>
</dbReference>
<gene>
    <name evidence="12" type="primary">cydB</name>
    <name evidence="12" type="ORF">AMST5_03712</name>
</gene>
<keyword evidence="4" id="KW-0349">Heme</keyword>
<evidence type="ECO:0000256" key="6">
    <source>
        <dbReference type="ARBA" id="ARBA00022723"/>
    </source>
</evidence>
<organism evidence="12">
    <name type="scientific">freshwater sediment metagenome</name>
    <dbReference type="NCBI Taxonomy" id="556182"/>
    <lineage>
        <taxon>unclassified sequences</taxon>
        <taxon>metagenomes</taxon>
        <taxon>ecological metagenomes</taxon>
    </lineage>
</organism>
<proteinExistence type="predicted"/>